<feature type="compositionally biased region" description="Low complexity" evidence="1">
    <location>
        <begin position="1244"/>
        <end position="1253"/>
    </location>
</feature>
<dbReference type="Proteomes" id="UP001516023">
    <property type="component" value="Unassembled WGS sequence"/>
</dbReference>
<keyword evidence="4" id="KW-1185">Reference proteome</keyword>
<protein>
    <submittedName>
        <fullName evidence="3">Uncharacterized protein</fullName>
    </submittedName>
</protein>
<feature type="region of interest" description="Disordered" evidence="1">
    <location>
        <begin position="430"/>
        <end position="455"/>
    </location>
</feature>
<organism evidence="3 4">
    <name type="scientific">Cyclotella cryptica</name>
    <dbReference type="NCBI Taxonomy" id="29204"/>
    <lineage>
        <taxon>Eukaryota</taxon>
        <taxon>Sar</taxon>
        <taxon>Stramenopiles</taxon>
        <taxon>Ochrophyta</taxon>
        <taxon>Bacillariophyta</taxon>
        <taxon>Coscinodiscophyceae</taxon>
        <taxon>Thalassiosirophycidae</taxon>
        <taxon>Stephanodiscales</taxon>
        <taxon>Stephanodiscaceae</taxon>
        <taxon>Cyclotella</taxon>
    </lineage>
</organism>
<feature type="region of interest" description="Disordered" evidence="1">
    <location>
        <begin position="1242"/>
        <end position="1288"/>
    </location>
</feature>
<feature type="chain" id="PRO_5044812039" evidence="2">
    <location>
        <begin position="28"/>
        <end position="1630"/>
    </location>
</feature>
<evidence type="ECO:0000256" key="2">
    <source>
        <dbReference type="SAM" id="SignalP"/>
    </source>
</evidence>
<evidence type="ECO:0000313" key="4">
    <source>
        <dbReference type="Proteomes" id="UP001516023"/>
    </source>
</evidence>
<evidence type="ECO:0000313" key="3">
    <source>
        <dbReference type="EMBL" id="KAL3786403.1"/>
    </source>
</evidence>
<dbReference type="EMBL" id="JABMIG020000195">
    <property type="protein sequence ID" value="KAL3786403.1"/>
    <property type="molecule type" value="Genomic_DNA"/>
</dbReference>
<accession>A0ABD3PEA0</accession>
<feature type="compositionally biased region" description="Polar residues" evidence="1">
    <location>
        <begin position="430"/>
        <end position="447"/>
    </location>
</feature>
<comment type="caution">
    <text evidence="3">The sequence shown here is derived from an EMBL/GenBank/DDBJ whole genome shotgun (WGS) entry which is preliminary data.</text>
</comment>
<feature type="compositionally biased region" description="Low complexity" evidence="1">
    <location>
        <begin position="161"/>
        <end position="174"/>
    </location>
</feature>
<reference evidence="3 4" key="1">
    <citation type="journal article" date="2020" name="G3 (Bethesda)">
        <title>Improved Reference Genome for Cyclotella cryptica CCMP332, a Model for Cell Wall Morphogenesis, Salinity Adaptation, and Lipid Production in Diatoms (Bacillariophyta).</title>
        <authorList>
            <person name="Roberts W.R."/>
            <person name="Downey K.M."/>
            <person name="Ruck E.C."/>
            <person name="Traller J.C."/>
            <person name="Alverson A.J."/>
        </authorList>
    </citation>
    <scope>NUCLEOTIDE SEQUENCE [LARGE SCALE GENOMIC DNA]</scope>
    <source>
        <strain evidence="3 4">CCMP332</strain>
    </source>
</reference>
<feature type="compositionally biased region" description="Pro residues" evidence="1">
    <location>
        <begin position="182"/>
        <end position="204"/>
    </location>
</feature>
<keyword evidence="2" id="KW-0732">Signal</keyword>
<proteinExistence type="predicted"/>
<evidence type="ECO:0000256" key="1">
    <source>
        <dbReference type="SAM" id="MobiDB-lite"/>
    </source>
</evidence>
<gene>
    <name evidence="3" type="ORF">HJC23_002960</name>
</gene>
<feature type="signal peptide" evidence="2">
    <location>
        <begin position="1"/>
        <end position="27"/>
    </location>
</feature>
<feature type="region of interest" description="Disordered" evidence="1">
    <location>
        <begin position="143"/>
        <end position="213"/>
    </location>
</feature>
<sequence>MVKLSSLLPYTPLLAAAILSTCRDADAKSVRSRQNMSRGGAGLKVASSRMNAKPFSSVDRLFYPDEESRGCRGDGVEFKQWLKQNGKEEFAEALLYNDLDSCCEAHFMQSMDVCRQVGSMSSSSDKEKLEELNVVSKSISHLKPRKLHHYDSGSKSGKGGKSSYYSHGKSGKSSNGWYSPPVLKPKPKPSTPKPIGKPPTPMPSPKDAGLMPPGDLVAVTMGGLLMAHNVIAPPSGSDDMLAMADSFMKTILRVLDEGYSCKMISICGTPVHSNRKLGEHGRKPGDLPCEVIFDLVVNKPCRGCDDMGMLIMGAEVFDETYEALNAAAESGDLEAIFCIYAEAAGVVSDPCVTSITSVEGTSLDVSRGERQPTTPRPVSPTPYPVIVSWLPTPSPVETPSTVLPSMPPAIPTESPAGTAGLPTRLPVVSTKPTVTTLPPMTSTQRPSDSGELPGRTGGPTYYPSYIPSKSPAIGIPTAPPGAVVTPPPTTSVSASVAPASILSETPTYFPSDSPVSTGVSQSPVIVMPPTVSTLPPASTLPPVVPTLPPLNATLPTLPPGMTPPPVVPTLPPTNATVPTLSPTNATLPTLPPVVPSFPPVVPTLPPTNATLPPVVPSLPPALPTLPPMTAAVPTLPPGLTPPPAVPTLPPVNATLPTLPPGTTPPPVVPTLPPVNSTLPTLPPGLTPPPIVPTLPPMAAALPTLPPVVSSLSPISSSLVPTIANGTSSFVPTIANISSSFVPTAANITTSQVPTVLNVTSSLVPTVVSNETGPPGSLYFQGFEGGQFPIPPFTTEGDAPWAIDTERVRSGTYSIKSGDLDLLDITPKNSNVTFTTSADWPDGSLVLSVLAGVQLPIDDFIYFVDGDFRGQLTGKTEWESLRIPLPPGEHTVLFSYKSNPLGLEELPPASPDHIGAVYIDDVFYLPFGVTVSPTTASTGGTTSLPPGSTPPPVLPTLPPVTVTLPTLPPGTTPPPVVPTLPPMTATLPTLPPGTTPPPVVPTLPPMAIALPTLPPVVSTLPPASSSLVPTIANGTSSFVPTIANISSSFVPTVTNVTTSQVPTVSNGTSSLVPTVASNETGPPGSLYFEGFEGGEFPIAPWFTDGDAPWTIDTERVRSGTYSIKSGTLDLADITPQNSNLTFITNSDWPDGSLVLSVLPGIELPIDECSYYVDGEFQGKLPENPVWQQLRIPVPPGQHIVLFSYMSNPLGLQELPPVSPDHIGAVYIDDVFFIPLGVTVSPTTASSGGTSLPPVSSSPPPVVGNAPTIPPRTTSTPTLANNGPRRSNEPTYYPSYVPSKSPSSLIASPTPTVASSTPTLPRNVLLFDGFESGDFAALNWTVSGEQAWNVDESLPYEGLFSANVKTADIPNSGDFSQLDLAVSLEEAGFIQFYFNAPVAMPFESFELWVDGSFLTPLATPDANWTQAGAIISSGDHVVSWRYANNPAGAPDDVISSVPPPPYRVGEAWLDNVALLPSTQSFVEDWETQDFTTNNWILSGDADWTITDTNKQDGSYSATVSSSDIPASSGDARLSIDIITEQGGTMTYWILPSVAGPFDIVNVLVDDVIVYSYSNVETNWVTADIQIQPGKREVTFELVKNPGAIPDEDISTIPKPDGHLGQVWLDTITFNTN</sequence>
<name>A0ABD3PEA0_9STRA</name>